<keyword evidence="5" id="KW-1185">Reference proteome</keyword>
<dbReference type="PANTHER" id="PTHR28583">
    <property type="entry name" value="ACID AMIDASE"/>
    <property type="match status" value="1"/>
</dbReference>
<evidence type="ECO:0000313" key="5">
    <source>
        <dbReference type="Proteomes" id="UP001590950"/>
    </source>
</evidence>
<dbReference type="EMBL" id="JBEFKJ010000037">
    <property type="protein sequence ID" value="KAL2037743.1"/>
    <property type="molecule type" value="Genomic_DNA"/>
</dbReference>
<evidence type="ECO:0000256" key="1">
    <source>
        <dbReference type="ARBA" id="ARBA00011891"/>
    </source>
</evidence>
<dbReference type="Proteomes" id="UP001590950">
    <property type="component" value="Unassembled WGS sequence"/>
</dbReference>
<evidence type="ECO:0000313" key="4">
    <source>
        <dbReference type="EMBL" id="KAL2037743.1"/>
    </source>
</evidence>
<accession>A0ABR3ZYB2</accession>
<feature type="domain" description="Acid ceramidase N-terminal" evidence="3">
    <location>
        <begin position="40"/>
        <end position="98"/>
    </location>
</feature>
<feature type="region of interest" description="Disordered" evidence="2">
    <location>
        <begin position="314"/>
        <end position="337"/>
    </location>
</feature>
<name>A0ABR3ZYB2_9LECA</name>
<dbReference type="PANTHER" id="PTHR28583:SF1">
    <property type="entry name" value="ACID CERAMIDASE"/>
    <property type="match status" value="1"/>
</dbReference>
<dbReference type="EC" id="3.5.1.23" evidence="1"/>
<gene>
    <name evidence="4" type="ORF">N7G274_009468</name>
</gene>
<dbReference type="Pfam" id="PF15508">
    <property type="entry name" value="NAAA-beta"/>
    <property type="match status" value="1"/>
</dbReference>
<evidence type="ECO:0000259" key="3">
    <source>
        <dbReference type="Pfam" id="PF15508"/>
    </source>
</evidence>
<dbReference type="InterPro" id="IPR029130">
    <property type="entry name" value="Acid_ceramidase_N"/>
</dbReference>
<organism evidence="4 5">
    <name type="scientific">Stereocaulon virgatum</name>
    <dbReference type="NCBI Taxonomy" id="373712"/>
    <lineage>
        <taxon>Eukaryota</taxon>
        <taxon>Fungi</taxon>
        <taxon>Dikarya</taxon>
        <taxon>Ascomycota</taxon>
        <taxon>Pezizomycotina</taxon>
        <taxon>Lecanoromycetes</taxon>
        <taxon>OSLEUM clade</taxon>
        <taxon>Lecanoromycetidae</taxon>
        <taxon>Lecanorales</taxon>
        <taxon>Lecanorineae</taxon>
        <taxon>Stereocaulaceae</taxon>
        <taxon>Stereocaulon</taxon>
    </lineage>
</organism>
<proteinExistence type="predicted"/>
<protein>
    <recommendedName>
        <fullName evidence="1">ceramidase</fullName>
        <ecNumber evidence="1">3.5.1.23</ecNumber>
    </recommendedName>
</protein>
<sequence>MDSAGMSNRKQLAEGTIVPGETRFIDDSHNDVPRTNCETPIYTIDLSLPPVKRYQHVATDFKEQTAALLPLFDEIVLGMKPDAEVGRVRRIARLLLRRVYYDEETEELRGISEACGIELWLLVAYNVLLDLFMGCTSGAAKVDDGQGGKKMLHFRTLDWGMDPLRKVVVQLDFVEKPGGEVIASSITYVGYVGVLTGVRKGLSMSLNFRPNHDRSTWLANFQFYFHHILVLLGFRPSISSLLRQQLLPSQKLSRYSTAAKPTLESIERTLPSIGTTAAYLIFSDGNRTITMEKDHHAAIVISSRDFIVATNHDAAEETSPNSQSQSEPDSSNSLEATGMQGLVDDSMHRKALAKNLWNRSLRKTKRGTSHQELITKNTVVDWIGTYPISNEETHYATILDPMAGNVAWTERYTEPLAS</sequence>
<evidence type="ECO:0000256" key="2">
    <source>
        <dbReference type="SAM" id="MobiDB-lite"/>
    </source>
</evidence>
<reference evidence="4 5" key="1">
    <citation type="submission" date="2024-09" db="EMBL/GenBank/DDBJ databases">
        <title>Rethinking Asexuality: The Enigmatic Case of Functional Sexual Genes in Lepraria (Stereocaulaceae).</title>
        <authorList>
            <person name="Doellman M."/>
            <person name="Sun Y."/>
            <person name="Barcenas-Pena A."/>
            <person name="Lumbsch H.T."/>
            <person name="Grewe F."/>
        </authorList>
    </citation>
    <scope>NUCLEOTIDE SEQUENCE [LARGE SCALE GENOMIC DNA]</scope>
    <source>
        <strain evidence="4 5">Mercado 3170</strain>
    </source>
</reference>
<comment type="caution">
    <text evidence="4">The sequence shown here is derived from an EMBL/GenBank/DDBJ whole genome shotgun (WGS) entry which is preliminary data.</text>
</comment>
<feature type="compositionally biased region" description="Low complexity" evidence="2">
    <location>
        <begin position="319"/>
        <end position="333"/>
    </location>
</feature>
<dbReference type="Gene3D" id="3.60.60.10">
    <property type="entry name" value="Penicillin V Acylase, Chain A"/>
    <property type="match status" value="1"/>
</dbReference>